<organism evidence="2">
    <name type="scientific">Schistosoma japonicum</name>
    <name type="common">Blood fluke</name>
    <dbReference type="NCBI Taxonomy" id="6182"/>
    <lineage>
        <taxon>Eukaryota</taxon>
        <taxon>Metazoa</taxon>
        <taxon>Spiralia</taxon>
        <taxon>Lophotrochozoa</taxon>
        <taxon>Platyhelminthes</taxon>
        <taxon>Trematoda</taxon>
        <taxon>Digenea</taxon>
        <taxon>Strigeidida</taxon>
        <taxon>Schistosomatoidea</taxon>
        <taxon>Schistosomatidae</taxon>
        <taxon>Schistosoma</taxon>
    </lineage>
</organism>
<evidence type="ECO:0000313" key="2">
    <source>
        <dbReference type="EMBL" id="CAX72833.1"/>
    </source>
</evidence>
<feature type="signal peptide" evidence="1">
    <location>
        <begin position="1"/>
        <end position="21"/>
    </location>
</feature>
<keyword evidence="1" id="KW-0732">Signal</keyword>
<reference evidence="2" key="2">
    <citation type="submission" date="2009-03" db="EMBL/GenBank/DDBJ databases">
        <authorList>
            <person name="Gang L."/>
        </authorList>
    </citation>
    <scope>NUCLEOTIDE SEQUENCE</scope>
    <source>
        <strain evidence="2">Anhui</strain>
    </source>
</reference>
<name>C1LDQ5_SCHJA</name>
<evidence type="ECO:0000256" key="1">
    <source>
        <dbReference type="SAM" id="SignalP"/>
    </source>
</evidence>
<accession>C1LDQ5</accession>
<dbReference type="EMBL" id="FN317102">
    <property type="protein sequence ID" value="CAX72833.1"/>
    <property type="molecule type" value="mRNA"/>
</dbReference>
<dbReference type="AlphaFoldDB" id="C1LDQ5"/>
<feature type="chain" id="PRO_5002911633" evidence="1">
    <location>
        <begin position="22"/>
        <end position="88"/>
    </location>
</feature>
<reference evidence="2" key="1">
    <citation type="journal article" date="2009" name="Nature">
        <title>The Schistosoma japonicum genome reveals features of host-parasite interplay.</title>
        <authorList>
            <person name="Liu F."/>
            <person name="Zhou Y."/>
            <person name="Wang Z.Q."/>
            <person name="Lu G."/>
            <person name="Zheng H."/>
            <person name="Brindley P.J."/>
            <person name="McManus D.P."/>
            <person name="Blair D."/>
            <person name="Zhang Q.H."/>
            <person name="Zhong Y."/>
            <person name="Wang S."/>
            <person name="Han Z.G."/>
            <person name="Chen Z."/>
        </authorList>
    </citation>
    <scope>NUCLEOTIDE SEQUENCE</scope>
    <source>
        <strain evidence="2">Anhui</strain>
    </source>
</reference>
<sequence>MKTSILTSLIIILCYLQITNAGTDYKKRRQMDGVGTRSLLNHFKSYEEIVQHPFGFTLHGLDLDIFYDLLRYFSDGFMDFNKWFEMAI</sequence>
<proteinExistence type="evidence at transcript level"/>
<protein>
    <submittedName>
        <fullName evidence="2">Hypotheticial protein</fullName>
    </submittedName>
</protein>